<feature type="domain" description="BCS1 N-terminal" evidence="1">
    <location>
        <begin position="2"/>
        <end position="85"/>
    </location>
</feature>
<sequence length="147" mass="16797">MHILRIDGRLVWVRREVQVTQSVFERISLSHFGRSSAFLTRFLQQAIDARANRESDALSVYIPNPFHGGDWMRARLGSRRPLASVVLKAGLAETLLGDLQRFYRARDRYAELGIPGGAAICCTVRRVRARLRWSRRWRLSCGSMSAP</sequence>
<evidence type="ECO:0000259" key="1">
    <source>
        <dbReference type="Pfam" id="PF08740"/>
    </source>
</evidence>
<reference evidence="3" key="1">
    <citation type="submission" date="2015-08" db="EMBL/GenBank/DDBJ databases">
        <authorList>
            <person name="Varghese N."/>
        </authorList>
    </citation>
    <scope>NUCLEOTIDE SEQUENCE [LARGE SCALE GENOMIC DNA]</scope>
    <source>
        <strain evidence="3">DSM 18181</strain>
    </source>
</reference>
<protein>
    <submittedName>
        <fullName evidence="2">BCS1 N terminal</fullName>
    </submittedName>
</protein>
<dbReference type="Pfam" id="PF08740">
    <property type="entry name" value="BCS1_N"/>
    <property type="match status" value="1"/>
</dbReference>
<dbReference type="InterPro" id="IPR014851">
    <property type="entry name" value="BCS1_N"/>
</dbReference>
<proteinExistence type="predicted"/>
<dbReference type="AlphaFoldDB" id="A0A0K6IA70"/>
<dbReference type="STRING" id="339866.GCA_001418255_02751"/>
<evidence type="ECO:0000313" key="3">
    <source>
        <dbReference type="Proteomes" id="UP000183649"/>
    </source>
</evidence>
<dbReference type="Proteomes" id="UP000183649">
    <property type="component" value="Unassembled WGS sequence"/>
</dbReference>
<accession>A0A0K6IA70</accession>
<name>A0A0K6IA70_9BURK</name>
<evidence type="ECO:0000313" key="2">
    <source>
        <dbReference type="EMBL" id="CUB00035.1"/>
    </source>
</evidence>
<gene>
    <name evidence="2" type="ORF">Ga0061069_11129</name>
</gene>
<organism evidence="2 3">
    <name type="scientific">Thiomonas bhubaneswarensis</name>
    <dbReference type="NCBI Taxonomy" id="339866"/>
    <lineage>
        <taxon>Bacteria</taxon>
        <taxon>Pseudomonadati</taxon>
        <taxon>Pseudomonadota</taxon>
        <taxon>Betaproteobacteria</taxon>
        <taxon>Burkholderiales</taxon>
        <taxon>Thiomonas</taxon>
    </lineage>
</organism>
<keyword evidence="3" id="KW-1185">Reference proteome</keyword>
<dbReference type="EMBL" id="CYHF01000011">
    <property type="protein sequence ID" value="CUB00035.1"/>
    <property type="molecule type" value="Genomic_DNA"/>
</dbReference>